<dbReference type="OrthoDB" id="6156409at2759"/>
<dbReference type="SUPFAM" id="SSF57959">
    <property type="entry name" value="Leucine zipper domain"/>
    <property type="match status" value="1"/>
</dbReference>
<organism evidence="2 3">
    <name type="scientific">Mizuhopecten yessoensis</name>
    <name type="common">Japanese scallop</name>
    <name type="synonym">Patinopecten yessoensis</name>
    <dbReference type="NCBI Taxonomy" id="6573"/>
    <lineage>
        <taxon>Eukaryota</taxon>
        <taxon>Metazoa</taxon>
        <taxon>Spiralia</taxon>
        <taxon>Lophotrochozoa</taxon>
        <taxon>Mollusca</taxon>
        <taxon>Bivalvia</taxon>
        <taxon>Autobranchia</taxon>
        <taxon>Pteriomorphia</taxon>
        <taxon>Pectinida</taxon>
        <taxon>Pectinoidea</taxon>
        <taxon>Pectinidae</taxon>
        <taxon>Mizuhopecten</taxon>
    </lineage>
</organism>
<evidence type="ECO:0000313" key="2">
    <source>
        <dbReference type="EMBL" id="OWF50303.1"/>
    </source>
</evidence>
<dbReference type="InterPro" id="IPR004827">
    <property type="entry name" value="bZIP"/>
</dbReference>
<gene>
    <name evidence="2" type="ORF">KP79_PYT06281</name>
</gene>
<dbReference type="GO" id="GO:0003700">
    <property type="term" value="F:DNA-binding transcription factor activity"/>
    <property type="evidence" value="ECO:0007669"/>
    <property type="project" value="InterPro"/>
</dbReference>
<dbReference type="PROSITE" id="PS00036">
    <property type="entry name" value="BZIP_BASIC"/>
    <property type="match status" value="1"/>
</dbReference>
<feature type="domain" description="BZIP" evidence="1">
    <location>
        <begin position="87"/>
        <end position="102"/>
    </location>
</feature>
<protein>
    <recommendedName>
        <fullName evidence="1">BZIP domain-containing protein</fullName>
    </recommendedName>
</protein>
<dbReference type="Proteomes" id="UP000242188">
    <property type="component" value="Unassembled WGS sequence"/>
</dbReference>
<dbReference type="AlphaFoldDB" id="A0A210QNI9"/>
<name>A0A210QNI9_MIZYE</name>
<dbReference type="Gene3D" id="1.20.5.170">
    <property type="match status" value="1"/>
</dbReference>
<proteinExistence type="predicted"/>
<dbReference type="EMBL" id="NEDP02002665">
    <property type="protein sequence ID" value="OWF50303.1"/>
    <property type="molecule type" value="Genomic_DNA"/>
</dbReference>
<sequence length="176" mass="20732">MLCQDIAEEFDISVNSTDSNESLPDQNLERAYHISLQEGSSLPLLKEELRLKIQHRRLKSGQDELVVAQSPPKPDLLTLPEVLKKNRRRYQNRQSADRSRNRWKEYEKQLLETIALQEKRKADLERVRYRLMETKNMLTDVLNQHSKCSSSVGRDSKSQKFISLLDSEWHRKELQS</sequence>
<dbReference type="InterPro" id="IPR046347">
    <property type="entry name" value="bZIP_sf"/>
</dbReference>
<keyword evidence="3" id="KW-1185">Reference proteome</keyword>
<evidence type="ECO:0000313" key="3">
    <source>
        <dbReference type="Proteomes" id="UP000242188"/>
    </source>
</evidence>
<accession>A0A210QNI9</accession>
<comment type="caution">
    <text evidence="2">The sequence shown here is derived from an EMBL/GenBank/DDBJ whole genome shotgun (WGS) entry which is preliminary data.</text>
</comment>
<reference evidence="2 3" key="1">
    <citation type="journal article" date="2017" name="Nat. Ecol. Evol.">
        <title>Scallop genome provides insights into evolution of bilaterian karyotype and development.</title>
        <authorList>
            <person name="Wang S."/>
            <person name="Zhang J."/>
            <person name="Jiao W."/>
            <person name="Li J."/>
            <person name="Xun X."/>
            <person name="Sun Y."/>
            <person name="Guo X."/>
            <person name="Huan P."/>
            <person name="Dong B."/>
            <person name="Zhang L."/>
            <person name="Hu X."/>
            <person name="Sun X."/>
            <person name="Wang J."/>
            <person name="Zhao C."/>
            <person name="Wang Y."/>
            <person name="Wang D."/>
            <person name="Huang X."/>
            <person name="Wang R."/>
            <person name="Lv J."/>
            <person name="Li Y."/>
            <person name="Zhang Z."/>
            <person name="Liu B."/>
            <person name="Lu W."/>
            <person name="Hui Y."/>
            <person name="Liang J."/>
            <person name="Zhou Z."/>
            <person name="Hou R."/>
            <person name="Li X."/>
            <person name="Liu Y."/>
            <person name="Li H."/>
            <person name="Ning X."/>
            <person name="Lin Y."/>
            <person name="Zhao L."/>
            <person name="Xing Q."/>
            <person name="Dou J."/>
            <person name="Li Y."/>
            <person name="Mao J."/>
            <person name="Guo H."/>
            <person name="Dou H."/>
            <person name="Li T."/>
            <person name="Mu C."/>
            <person name="Jiang W."/>
            <person name="Fu Q."/>
            <person name="Fu X."/>
            <person name="Miao Y."/>
            <person name="Liu J."/>
            <person name="Yu Q."/>
            <person name="Li R."/>
            <person name="Liao H."/>
            <person name="Li X."/>
            <person name="Kong Y."/>
            <person name="Jiang Z."/>
            <person name="Chourrout D."/>
            <person name="Li R."/>
            <person name="Bao Z."/>
        </authorList>
    </citation>
    <scope>NUCLEOTIDE SEQUENCE [LARGE SCALE GENOMIC DNA]</scope>
    <source>
        <strain evidence="2 3">PY_sf001</strain>
    </source>
</reference>
<evidence type="ECO:0000259" key="1">
    <source>
        <dbReference type="PROSITE" id="PS00036"/>
    </source>
</evidence>